<reference evidence="1 2" key="1">
    <citation type="submission" date="2018-09" db="EMBL/GenBank/DDBJ databases">
        <title>Genomic investigation of the strawberry pathogen Phytophthora fragariae indicates pathogenicity is determined by transcriptional variation in three key races.</title>
        <authorList>
            <person name="Adams T.M."/>
            <person name="Armitage A.D."/>
            <person name="Sobczyk M.K."/>
            <person name="Bates H.J."/>
            <person name="Dunwell J.M."/>
            <person name="Nellist C.F."/>
            <person name="Harrison R.J."/>
        </authorList>
    </citation>
    <scope>NUCLEOTIDE SEQUENCE [LARGE SCALE GENOMIC DNA]</scope>
    <source>
        <strain evidence="1 2">NOV-77</strain>
    </source>
</reference>
<protein>
    <submittedName>
        <fullName evidence="1">Uncharacterized protein</fullName>
    </submittedName>
</protein>
<accession>A0A6G0RIZ4</accession>
<dbReference type="AlphaFoldDB" id="A0A6G0RIZ4"/>
<comment type="caution">
    <text evidence="1">The sequence shown here is derived from an EMBL/GenBank/DDBJ whole genome shotgun (WGS) entry which is preliminary data.</text>
</comment>
<sequence>MVFPWYSPSLALYGMWPCSWTVSLCAPPLHSSPVWSLLRDPSAYRPLVCQVSTVGHPRHVHQQLYYCGLHCPGLPLTVRWCRDKGWVSGM</sequence>
<evidence type="ECO:0000313" key="2">
    <source>
        <dbReference type="Proteomes" id="UP000486351"/>
    </source>
</evidence>
<gene>
    <name evidence="1" type="ORF">PF008_g13812</name>
</gene>
<proteinExistence type="predicted"/>
<dbReference type="Proteomes" id="UP000486351">
    <property type="component" value="Unassembled WGS sequence"/>
</dbReference>
<name>A0A6G0RIZ4_9STRA</name>
<organism evidence="1 2">
    <name type="scientific">Phytophthora fragariae</name>
    <dbReference type="NCBI Taxonomy" id="53985"/>
    <lineage>
        <taxon>Eukaryota</taxon>
        <taxon>Sar</taxon>
        <taxon>Stramenopiles</taxon>
        <taxon>Oomycota</taxon>
        <taxon>Peronosporomycetes</taxon>
        <taxon>Peronosporales</taxon>
        <taxon>Peronosporaceae</taxon>
        <taxon>Phytophthora</taxon>
    </lineage>
</organism>
<dbReference type="EMBL" id="QXFY01000832">
    <property type="protein sequence ID" value="KAE9334751.1"/>
    <property type="molecule type" value="Genomic_DNA"/>
</dbReference>
<evidence type="ECO:0000313" key="1">
    <source>
        <dbReference type="EMBL" id="KAE9334751.1"/>
    </source>
</evidence>